<dbReference type="Proteomes" id="UP000680045">
    <property type="component" value="Unassembled WGS sequence"/>
</dbReference>
<dbReference type="EMBL" id="JAGTPW010000054">
    <property type="protein sequence ID" value="MBR8645861.1"/>
    <property type="molecule type" value="Genomic_DNA"/>
</dbReference>
<accession>A0A941FS81</accession>
<evidence type="ECO:0000313" key="2">
    <source>
        <dbReference type="Proteomes" id="UP000680045"/>
    </source>
</evidence>
<organism evidence="1 2">
    <name type="scientific">Peribacillus frigoritolerans</name>
    <dbReference type="NCBI Taxonomy" id="450367"/>
    <lineage>
        <taxon>Bacteria</taxon>
        <taxon>Bacillati</taxon>
        <taxon>Bacillota</taxon>
        <taxon>Bacilli</taxon>
        <taxon>Bacillales</taxon>
        <taxon>Bacillaceae</taxon>
        <taxon>Peribacillus</taxon>
    </lineage>
</organism>
<name>A0A941FS81_9BACI</name>
<reference evidence="1" key="1">
    <citation type="submission" date="2021-04" db="EMBL/GenBank/DDBJ databases">
        <title>Whole genome sequencing of Enterococci isolates from hospitalized patients.</title>
        <authorList>
            <person name="Ogoti B.M."/>
            <person name="Onyambu F.G."/>
        </authorList>
    </citation>
    <scope>NUCLEOTIDE SEQUENCE</scope>
    <source>
        <strain evidence="1">242</strain>
    </source>
</reference>
<protein>
    <submittedName>
        <fullName evidence="1">Uncharacterized protein</fullName>
    </submittedName>
</protein>
<proteinExistence type="predicted"/>
<comment type="caution">
    <text evidence="1">The sequence shown here is derived from an EMBL/GenBank/DDBJ whole genome shotgun (WGS) entry which is preliminary data.</text>
</comment>
<dbReference type="AlphaFoldDB" id="A0A941FS81"/>
<gene>
    <name evidence="1" type="ORF">KEH51_23410</name>
</gene>
<sequence length="67" mass="8227">MYEIDNDDNIVNENKSEEYSITNEWKKVKLILDKKPGKVRIKFEVKWYDNNPIDIMVRDEKINYYLK</sequence>
<evidence type="ECO:0000313" key="1">
    <source>
        <dbReference type="EMBL" id="MBR8645861.1"/>
    </source>
</evidence>